<organism evidence="6 7">
    <name type="scientific">Homarus americanus</name>
    <name type="common">American lobster</name>
    <dbReference type="NCBI Taxonomy" id="6706"/>
    <lineage>
        <taxon>Eukaryota</taxon>
        <taxon>Metazoa</taxon>
        <taxon>Ecdysozoa</taxon>
        <taxon>Arthropoda</taxon>
        <taxon>Crustacea</taxon>
        <taxon>Multicrustacea</taxon>
        <taxon>Malacostraca</taxon>
        <taxon>Eumalacostraca</taxon>
        <taxon>Eucarida</taxon>
        <taxon>Decapoda</taxon>
        <taxon>Pleocyemata</taxon>
        <taxon>Astacidea</taxon>
        <taxon>Nephropoidea</taxon>
        <taxon>Nephropidae</taxon>
        <taxon>Homarus</taxon>
    </lineage>
</organism>
<dbReference type="InterPro" id="IPR000867">
    <property type="entry name" value="IGFBP-like"/>
</dbReference>
<dbReference type="InterPro" id="IPR009030">
    <property type="entry name" value="Growth_fac_rcpt_cys_sf"/>
</dbReference>
<dbReference type="PANTHER" id="PTHR14186:SF20">
    <property type="entry name" value="CYSTEINE-RICH MOTOR NEURON 1 PROTEIN-LIKE"/>
    <property type="match status" value="1"/>
</dbReference>
<dbReference type="EMBL" id="JAHLQT010004633">
    <property type="protein sequence ID" value="KAG7175831.1"/>
    <property type="molecule type" value="Genomic_DNA"/>
</dbReference>
<dbReference type="Proteomes" id="UP000747542">
    <property type="component" value="Unassembled WGS sequence"/>
</dbReference>
<dbReference type="SUPFAM" id="SSF57184">
    <property type="entry name" value="Growth factor receptor domain"/>
    <property type="match status" value="1"/>
</dbReference>
<keyword evidence="2" id="KW-0964">Secreted</keyword>
<protein>
    <submittedName>
        <fullName evidence="6">Single insulin-like growth factor-binding domain protein-2-like</fullName>
    </submittedName>
</protein>
<dbReference type="PANTHER" id="PTHR14186">
    <property type="entry name" value="INSULIN-LIKE GROWTH FACTOR BINDING PROTEIN-RELATED"/>
    <property type="match status" value="1"/>
</dbReference>
<reference evidence="6" key="1">
    <citation type="journal article" date="2021" name="Sci. Adv.">
        <title>The American lobster genome reveals insights on longevity, neural, and immune adaptations.</title>
        <authorList>
            <person name="Polinski J.M."/>
            <person name="Zimin A.V."/>
            <person name="Clark K.F."/>
            <person name="Kohn A.B."/>
            <person name="Sadowski N."/>
            <person name="Timp W."/>
            <person name="Ptitsyn A."/>
            <person name="Khanna P."/>
            <person name="Romanova D.Y."/>
            <person name="Williams P."/>
            <person name="Greenwood S.J."/>
            <person name="Moroz L.L."/>
            <person name="Walt D.R."/>
            <person name="Bodnar A.G."/>
        </authorList>
    </citation>
    <scope>NUCLEOTIDE SEQUENCE</scope>
    <source>
        <strain evidence="6">GMGI-L3</strain>
    </source>
</reference>
<dbReference type="InterPro" id="IPR011390">
    <property type="entry name" value="IGFBP_rP_mac25"/>
</dbReference>
<keyword evidence="7" id="KW-1185">Reference proteome</keyword>
<evidence type="ECO:0000313" key="6">
    <source>
        <dbReference type="EMBL" id="KAG7175831.1"/>
    </source>
</evidence>
<dbReference type="AlphaFoldDB" id="A0A8J5TJ12"/>
<keyword evidence="3" id="KW-0732">Signal</keyword>
<keyword evidence="4" id="KW-1015">Disulfide bond</keyword>
<comment type="subcellular location">
    <subcellularLocation>
        <location evidence="1">Secreted</location>
    </subcellularLocation>
</comment>
<comment type="caution">
    <text evidence="6">The sequence shown here is derived from an EMBL/GenBank/DDBJ whole genome shotgun (WGS) entry which is preliminary data.</text>
</comment>
<proteinExistence type="predicted"/>
<accession>A0A8J5TJ12</accession>
<dbReference type="SMART" id="SM00121">
    <property type="entry name" value="IB"/>
    <property type="match status" value="1"/>
</dbReference>
<dbReference type="PROSITE" id="PS51323">
    <property type="entry name" value="IGFBP_N_2"/>
    <property type="match status" value="1"/>
</dbReference>
<evidence type="ECO:0000259" key="5">
    <source>
        <dbReference type="PROSITE" id="PS51323"/>
    </source>
</evidence>
<sequence>MMSVISPFTTRDVSPRKLCTVKIEGLSCSCSGAQCSYPANCRFGIEKDACHCCLVCKKAPGEVCGGPFDVDGHCGDGLVCFKDADVNDPIYTQLGGICRWWHWGYDFYLTDGKVKVIDCSDSYTAYLCTDGLVYSELCTYYPSETYFHSLQVVLLCLSHSTSESSSNCRLFSAVSLDVGVF</sequence>
<name>A0A8J5TJ12_HOMAM</name>
<feature type="domain" description="IGFBP N-terminal" evidence="5">
    <location>
        <begin position="24"/>
        <end position="101"/>
    </location>
</feature>
<dbReference type="GO" id="GO:0005520">
    <property type="term" value="F:insulin-like growth factor binding"/>
    <property type="evidence" value="ECO:0007669"/>
    <property type="project" value="InterPro"/>
</dbReference>
<dbReference type="GO" id="GO:0001558">
    <property type="term" value="P:regulation of cell growth"/>
    <property type="evidence" value="ECO:0007669"/>
    <property type="project" value="InterPro"/>
</dbReference>
<evidence type="ECO:0000256" key="1">
    <source>
        <dbReference type="ARBA" id="ARBA00004613"/>
    </source>
</evidence>
<gene>
    <name evidence="6" type="primary">Sibd2-L</name>
    <name evidence="6" type="ORF">Hamer_G009854</name>
</gene>
<evidence type="ECO:0000256" key="4">
    <source>
        <dbReference type="ARBA" id="ARBA00023157"/>
    </source>
</evidence>
<dbReference type="Gene3D" id="4.10.40.20">
    <property type="match status" value="1"/>
</dbReference>
<dbReference type="GO" id="GO:0005576">
    <property type="term" value="C:extracellular region"/>
    <property type="evidence" value="ECO:0007669"/>
    <property type="project" value="UniProtKB-SubCell"/>
</dbReference>
<evidence type="ECO:0000313" key="7">
    <source>
        <dbReference type="Proteomes" id="UP000747542"/>
    </source>
</evidence>
<dbReference type="GO" id="GO:0009966">
    <property type="term" value="P:regulation of signal transduction"/>
    <property type="evidence" value="ECO:0007669"/>
    <property type="project" value="TreeGrafter"/>
</dbReference>
<evidence type="ECO:0000256" key="2">
    <source>
        <dbReference type="ARBA" id="ARBA00022525"/>
    </source>
</evidence>
<evidence type="ECO:0000256" key="3">
    <source>
        <dbReference type="ARBA" id="ARBA00022729"/>
    </source>
</evidence>